<dbReference type="SUPFAM" id="SSF54236">
    <property type="entry name" value="Ubiquitin-like"/>
    <property type="match status" value="1"/>
</dbReference>
<dbReference type="InterPro" id="IPR000626">
    <property type="entry name" value="Ubiquitin-like_dom"/>
</dbReference>
<evidence type="ECO:0000256" key="4">
    <source>
        <dbReference type="ARBA" id="ARBA00022786"/>
    </source>
</evidence>
<dbReference type="AlphaFoldDB" id="A0A9Q0RKL2"/>
<dbReference type="InterPro" id="IPR028889">
    <property type="entry name" value="USP"/>
</dbReference>
<evidence type="ECO:0000256" key="5">
    <source>
        <dbReference type="ARBA" id="ARBA00022801"/>
    </source>
</evidence>
<evidence type="ECO:0000256" key="7">
    <source>
        <dbReference type="RuleBase" id="RU366025"/>
    </source>
</evidence>
<keyword evidence="11" id="KW-1185">Reference proteome</keyword>
<dbReference type="OrthoDB" id="333239at2759"/>
<dbReference type="PROSITE" id="PS50053">
    <property type="entry name" value="UBIQUITIN_2"/>
    <property type="match status" value="1"/>
</dbReference>
<keyword evidence="3 7" id="KW-0645">Protease</keyword>
<organism evidence="10 11">
    <name type="scientific">Blomia tropicalis</name>
    <name type="common">Mite</name>
    <dbReference type="NCBI Taxonomy" id="40697"/>
    <lineage>
        <taxon>Eukaryota</taxon>
        <taxon>Metazoa</taxon>
        <taxon>Ecdysozoa</taxon>
        <taxon>Arthropoda</taxon>
        <taxon>Chelicerata</taxon>
        <taxon>Arachnida</taxon>
        <taxon>Acari</taxon>
        <taxon>Acariformes</taxon>
        <taxon>Sarcoptiformes</taxon>
        <taxon>Astigmata</taxon>
        <taxon>Glycyphagoidea</taxon>
        <taxon>Echimyopodidae</taxon>
        <taxon>Blomia</taxon>
    </lineage>
</organism>
<dbReference type="Proteomes" id="UP001142055">
    <property type="component" value="Chromosome 3"/>
</dbReference>
<comment type="catalytic activity">
    <reaction evidence="1 7">
        <text>Thiol-dependent hydrolysis of ester, thioester, amide, peptide and isopeptide bonds formed by the C-terminal Gly of ubiquitin (a 76-residue protein attached to proteins as an intracellular targeting signal).</text>
        <dbReference type="EC" id="3.4.19.12"/>
    </reaction>
</comment>
<evidence type="ECO:0000256" key="2">
    <source>
        <dbReference type="ARBA" id="ARBA00008739"/>
    </source>
</evidence>
<dbReference type="Pfam" id="PF00443">
    <property type="entry name" value="UCH"/>
    <property type="match status" value="1"/>
</dbReference>
<evidence type="ECO:0000256" key="6">
    <source>
        <dbReference type="ARBA" id="ARBA00022807"/>
    </source>
</evidence>
<proteinExistence type="inferred from homology"/>
<dbReference type="Gene3D" id="3.10.20.90">
    <property type="entry name" value="Phosphatidylinositol 3-kinase Catalytic Subunit, Chain A, domain 1"/>
    <property type="match status" value="1"/>
</dbReference>
<dbReference type="CDD" id="cd16104">
    <property type="entry name" value="Ubl_USP14_like"/>
    <property type="match status" value="1"/>
</dbReference>
<gene>
    <name evidence="10" type="ORF">RDWZM_008697</name>
</gene>
<feature type="domain" description="Ubiquitin-like" evidence="8">
    <location>
        <begin position="2"/>
        <end position="56"/>
    </location>
</feature>
<dbReference type="PROSITE" id="PS00973">
    <property type="entry name" value="USP_2"/>
    <property type="match status" value="1"/>
</dbReference>
<dbReference type="FunFam" id="3.90.70.10:FF:000032">
    <property type="entry name" value="Ubiquitin carboxyl-terminal hydrolase 14"/>
    <property type="match status" value="1"/>
</dbReference>
<evidence type="ECO:0000259" key="8">
    <source>
        <dbReference type="PROSITE" id="PS50053"/>
    </source>
</evidence>
<dbReference type="EMBL" id="JAPWDV010000003">
    <property type="protein sequence ID" value="KAJ6217540.1"/>
    <property type="molecule type" value="Genomic_DNA"/>
</dbReference>
<dbReference type="EC" id="3.4.19.12" evidence="7"/>
<dbReference type="GO" id="GO:0043161">
    <property type="term" value="P:proteasome-mediated ubiquitin-dependent protein catabolic process"/>
    <property type="evidence" value="ECO:0007669"/>
    <property type="project" value="InterPro"/>
</dbReference>
<feature type="domain" description="USP" evidence="9">
    <location>
        <begin position="107"/>
        <end position="465"/>
    </location>
</feature>
<sequence length="470" mass="53450">MATFNVKVKWNKENYELELCTSETPNVFKAQIFGLTGVSPDRQKLMFKGAVIKDDEWNAATLKMLKNGVTFLMMGTSDDLPSEPKEKVVFLEDMSENELATALEMPAGLFNLGNTCYLNATIQCLLSVPELRNCLKNYRGSSFDGAHDIVTALQVVHEKMDQSNLVIPALLLEMLHLMFPQFAEKTDNGLFAQQDANECWTELVKVLQQKLKIEHRGSMVDFITKYFGGQFVSTMACKENDQEEKTTSTESFLQLSCFISQDVKYLHSGLKSRLEEEIVKLSPSLNRDATYTKTSKISRLPAYLSINFIRFFYKEKNSINAKILKDVKFSLSLDLYDLCTPELQAKLVPMREKFKEYEDKKIVLAAEQKGNKNEDDSSKKEKEYFEFSFEDDVGSNNSGMYQLNAVLTHKGRSSASGHYVGWIRKNDSWFKCDDEKVSPVSTEEVLKLSGGGDWHCAYVLLYGPQLIEKL</sequence>
<dbReference type="PROSITE" id="PS50235">
    <property type="entry name" value="USP_3"/>
    <property type="match status" value="1"/>
</dbReference>
<dbReference type="GO" id="GO:0070628">
    <property type="term" value="F:proteasome binding"/>
    <property type="evidence" value="ECO:0007669"/>
    <property type="project" value="TreeGrafter"/>
</dbReference>
<keyword evidence="4 7" id="KW-0833">Ubl conjugation pathway</keyword>
<evidence type="ECO:0000256" key="3">
    <source>
        <dbReference type="ARBA" id="ARBA00022670"/>
    </source>
</evidence>
<dbReference type="GO" id="GO:0004843">
    <property type="term" value="F:cysteine-type deubiquitinase activity"/>
    <property type="evidence" value="ECO:0007669"/>
    <property type="project" value="UniProtKB-UniRule"/>
</dbReference>
<protein>
    <recommendedName>
        <fullName evidence="7">Ubiquitin carboxyl-terminal hydrolase</fullName>
        <ecNumber evidence="7">3.4.19.12</ecNumber>
    </recommendedName>
</protein>
<dbReference type="Pfam" id="PF00240">
    <property type="entry name" value="ubiquitin"/>
    <property type="match status" value="1"/>
</dbReference>
<dbReference type="InterPro" id="IPR044635">
    <property type="entry name" value="UBP14-like"/>
</dbReference>
<dbReference type="PANTHER" id="PTHR43982:SF1">
    <property type="entry name" value="UBIQUITIN CARBOXYL-TERMINAL HYDROLASE 14"/>
    <property type="match status" value="1"/>
</dbReference>
<evidence type="ECO:0000256" key="1">
    <source>
        <dbReference type="ARBA" id="ARBA00000707"/>
    </source>
</evidence>
<dbReference type="CDD" id="cd02657">
    <property type="entry name" value="Peptidase_C19A"/>
    <property type="match status" value="1"/>
</dbReference>
<name>A0A9Q0RKL2_BLOTA</name>
<dbReference type="Gene3D" id="3.90.70.10">
    <property type="entry name" value="Cysteine proteinases"/>
    <property type="match status" value="1"/>
</dbReference>
<evidence type="ECO:0000259" key="9">
    <source>
        <dbReference type="PROSITE" id="PS50235"/>
    </source>
</evidence>
<keyword evidence="6 7" id="KW-0788">Thiol protease</keyword>
<evidence type="ECO:0000313" key="11">
    <source>
        <dbReference type="Proteomes" id="UP001142055"/>
    </source>
</evidence>
<dbReference type="PROSITE" id="PS00972">
    <property type="entry name" value="USP_1"/>
    <property type="match status" value="1"/>
</dbReference>
<dbReference type="PANTHER" id="PTHR43982">
    <property type="entry name" value="UBIQUITIN CARBOXYL-TERMINAL HYDROLASE"/>
    <property type="match status" value="1"/>
</dbReference>
<dbReference type="InterPro" id="IPR029071">
    <property type="entry name" value="Ubiquitin-like_domsf"/>
</dbReference>
<dbReference type="InterPro" id="IPR038765">
    <property type="entry name" value="Papain-like_cys_pep_sf"/>
</dbReference>
<dbReference type="InterPro" id="IPR001394">
    <property type="entry name" value="Peptidase_C19_UCH"/>
</dbReference>
<dbReference type="SUPFAM" id="SSF54001">
    <property type="entry name" value="Cysteine proteinases"/>
    <property type="match status" value="1"/>
</dbReference>
<reference evidence="10" key="1">
    <citation type="submission" date="2022-12" db="EMBL/GenBank/DDBJ databases">
        <title>Genome assemblies of Blomia tropicalis.</title>
        <authorList>
            <person name="Cui Y."/>
        </authorList>
    </citation>
    <scope>NUCLEOTIDE SEQUENCE</scope>
    <source>
        <tissue evidence="10">Adult mites</tissue>
    </source>
</reference>
<accession>A0A9Q0RKL2</accession>
<evidence type="ECO:0000313" key="10">
    <source>
        <dbReference type="EMBL" id="KAJ6217540.1"/>
    </source>
</evidence>
<dbReference type="OMA" id="FKSDAEY"/>
<dbReference type="GO" id="GO:0016579">
    <property type="term" value="P:protein deubiquitination"/>
    <property type="evidence" value="ECO:0007669"/>
    <property type="project" value="InterPro"/>
</dbReference>
<comment type="similarity">
    <text evidence="2">Belongs to the peptidase C19 family. USP14/UBP6 subfamily.</text>
</comment>
<keyword evidence="5 7" id="KW-0378">Hydrolase</keyword>
<dbReference type="GO" id="GO:0061136">
    <property type="term" value="P:regulation of proteasomal protein catabolic process"/>
    <property type="evidence" value="ECO:0007669"/>
    <property type="project" value="TreeGrafter"/>
</dbReference>
<dbReference type="SMART" id="SM00213">
    <property type="entry name" value="UBQ"/>
    <property type="match status" value="1"/>
</dbReference>
<comment type="caution">
    <text evidence="10">The sequence shown here is derived from an EMBL/GenBank/DDBJ whole genome shotgun (WGS) entry which is preliminary data.</text>
</comment>
<dbReference type="InterPro" id="IPR018200">
    <property type="entry name" value="USP_CS"/>
</dbReference>